<evidence type="ECO:0000256" key="1">
    <source>
        <dbReference type="SAM" id="MobiDB-lite"/>
    </source>
</evidence>
<feature type="region of interest" description="Disordered" evidence="1">
    <location>
        <begin position="418"/>
        <end position="446"/>
    </location>
</feature>
<accession>A0ABS8T2X4</accession>
<evidence type="ECO:0000313" key="3">
    <source>
        <dbReference type="Proteomes" id="UP000823775"/>
    </source>
</evidence>
<protein>
    <submittedName>
        <fullName evidence="2">Uncharacterized protein</fullName>
    </submittedName>
</protein>
<comment type="caution">
    <text evidence="2">The sequence shown here is derived from an EMBL/GenBank/DDBJ whole genome shotgun (WGS) entry which is preliminary data.</text>
</comment>
<feature type="compositionally biased region" description="Acidic residues" evidence="1">
    <location>
        <begin position="425"/>
        <end position="437"/>
    </location>
</feature>
<feature type="region of interest" description="Disordered" evidence="1">
    <location>
        <begin position="33"/>
        <end position="55"/>
    </location>
</feature>
<keyword evidence="3" id="KW-1185">Reference proteome</keyword>
<organism evidence="2 3">
    <name type="scientific">Datura stramonium</name>
    <name type="common">Jimsonweed</name>
    <name type="synonym">Common thornapple</name>
    <dbReference type="NCBI Taxonomy" id="4076"/>
    <lineage>
        <taxon>Eukaryota</taxon>
        <taxon>Viridiplantae</taxon>
        <taxon>Streptophyta</taxon>
        <taxon>Embryophyta</taxon>
        <taxon>Tracheophyta</taxon>
        <taxon>Spermatophyta</taxon>
        <taxon>Magnoliopsida</taxon>
        <taxon>eudicotyledons</taxon>
        <taxon>Gunneridae</taxon>
        <taxon>Pentapetalae</taxon>
        <taxon>asterids</taxon>
        <taxon>lamiids</taxon>
        <taxon>Solanales</taxon>
        <taxon>Solanaceae</taxon>
        <taxon>Solanoideae</taxon>
        <taxon>Datureae</taxon>
        <taxon>Datura</taxon>
    </lineage>
</organism>
<dbReference type="EMBL" id="JACEIK010001050">
    <property type="protein sequence ID" value="MCD7465473.1"/>
    <property type="molecule type" value="Genomic_DNA"/>
</dbReference>
<gene>
    <name evidence="2" type="ORF">HAX54_001377</name>
</gene>
<reference evidence="2 3" key="1">
    <citation type="journal article" date="2021" name="BMC Genomics">
        <title>Datura genome reveals duplications of psychoactive alkaloid biosynthetic genes and high mutation rate following tissue culture.</title>
        <authorList>
            <person name="Rajewski A."/>
            <person name="Carter-House D."/>
            <person name="Stajich J."/>
            <person name="Litt A."/>
        </authorList>
    </citation>
    <scope>NUCLEOTIDE SEQUENCE [LARGE SCALE GENOMIC DNA]</scope>
    <source>
        <strain evidence="2">AR-01</strain>
    </source>
</reference>
<dbReference type="Proteomes" id="UP000823775">
    <property type="component" value="Unassembled WGS sequence"/>
</dbReference>
<proteinExistence type="predicted"/>
<name>A0ABS8T2X4_DATST</name>
<evidence type="ECO:0000313" key="2">
    <source>
        <dbReference type="EMBL" id="MCD7465473.1"/>
    </source>
</evidence>
<sequence length="446" mass="49261">MGKLNSQNHKSIQNDGVRELKIYEEADKKKIQSRASLSSRCKGKSGALDMSDVQKSRKSLKSDIKNVEKIKEKCSNSVEIFVKRKVLTDISNIRGNSLRTKSYNSSKLVNSNGKWSRRANNSPRKFIMGNVRTNLNGAIGEEKILTRAPFKDTKASFVGPKTKIQGRKSVTIGIRPTGRNALPPARGSLPILQQVNTEGTNNKEKGNLRPNLNGATNHKQILTQAPFKDMKAPFDGPKNKTQGRKSVTTGIRTTGRNALLPSRRSLPVLEQVNAKVTHNKEKENSEELEKGKGISGVPVSAKLKVAGNVLPLLSNHNIRRNRVSDVLANMVLKDGKINSFDLDELFRKRELNLDLGNLLTGLHLTYEPSMSKTSVFKAMNFDFSPLPQKSCKSSGLKSIEEAVLGFLGQGFLVLEEEDSGKSSLEESEISTGDEEVEGLLTRLEER</sequence>